<dbReference type="Pfam" id="PF00724">
    <property type="entry name" value="Oxidored_FMN"/>
    <property type="match status" value="1"/>
</dbReference>
<dbReference type="PANTHER" id="PTHR22893:SF91">
    <property type="entry name" value="NADPH DEHYDROGENASE 2-RELATED"/>
    <property type="match status" value="1"/>
</dbReference>
<dbReference type="GO" id="GO:0016628">
    <property type="term" value="F:oxidoreductase activity, acting on the CH-CH group of donors, NAD or NADP as acceptor"/>
    <property type="evidence" value="ECO:0007669"/>
    <property type="project" value="UniProtKB-ARBA"/>
</dbReference>
<gene>
    <name evidence="5" type="primary">nemA</name>
    <name evidence="5" type="ORF">AAW51_4144</name>
</gene>
<sequence>MGNPTERFLTDALFEPISLGQLKLANRMVMAPMTRNRADTGNVIADMTVEYYAQRASVGLIIAEATQVSETAQGYADTPGLHTQEQIAAWKKVTDEVHRRGGRIFVQLWHTGRMSHVSFQPNGQAPVAPSAIAAKAKTYLAGQGFVDTSVPRALETAEIAGIAQDFGRAAASAIEAGFDGVEIHAAHGYLIDAFLRDGSNHRTDQYGGSIENRARFLLEVMQAVIGAIGAERSGIRLSPVSPVNDSSESNPQPLFEYVVRELEKLHPVFIHVVEGHTGGPRDNAPFDYEALRRLYSGIWMVNNGYTKEMAVEAIASGRADMVSFGRPLITNPDLPRRFRENAPLNPPYKDAPLYGGVGPHGYIDYPALPASEG</sequence>
<dbReference type="InterPro" id="IPR045247">
    <property type="entry name" value="Oye-like"/>
</dbReference>
<evidence type="ECO:0000259" key="4">
    <source>
        <dbReference type="Pfam" id="PF00724"/>
    </source>
</evidence>
<comment type="cofactor">
    <cofactor evidence="1">
        <name>FMN</name>
        <dbReference type="ChEBI" id="CHEBI:58210"/>
    </cofactor>
</comment>
<comment type="similarity">
    <text evidence="2">Belongs to the NADH:flavin oxidoreductase/NADH oxidase family.</text>
</comment>
<dbReference type="CDD" id="cd02933">
    <property type="entry name" value="OYE_like_FMN"/>
    <property type="match status" value="1"/>
</dbReference>
<reference evidence="5 6" key="1">
    <citation type="submission" date="2015-05" db="EMBL/GenBank/DDBJ databases">
        <authorList>
            <person name="Tang B."/>
            <person name="Yu Y."/>
        </authorList>
    </citation>
    <scope>NUCLEOTIDE SEQUENCE [LARGE SCALE GENOMIC DNA]</scope>
    <source>
        <strain evidence="5 6">DSM 7029</strain>
    </source>
</reference>
<dbReference type="Proteomes" id="UP000035352">
    <property type="component" value="Chromosome"/>
</dbReference>
<dbReference type="PANTHER" id="PTHR22893">
    <property type="entry name" value="NADH OXIDOREDUCTASE-RELATED"/>
    <property type="match status" value="1"/>
</dbReference>
<feature type="domain" description="NADH:flavin oxidoreductase/NADH oxidase N-terminal" evidence="4">
    <location>
        <begin position="13"/>
        <end position="345"/>
    </location>
</feature>
<protein>
    <submittedName>
        <fullName evidence="5">N-ethylmaleimide reductase</fullName>
    </submittedName>
</protein>
<evidence type="ECO:0000256" key="2">
    <source>
        <dbReference type="ARBA" id="ARBA00005979"/>
    </source>
</evidence>
<dbReference type="Gene3D" id="3.20.20.70">
    <property type="entry name" value="Aldolase class I"/>
    <property type="match status" value="1"/>
</dbReference>
<dbReference type="SUPFAM" id="SSF51395">
    <property type="entry name" value="FMN-linked oxidoreductases"/>
    <property type="match status" value="1"/>
</dbReference>
<proteinExistence type="inferred from homology"/>
<name>A0A0G3BWF1_9BURK</name>
<dbReference type="STRING" id="413882.AAW51_4144"/>
<organism evidence="5 6">
    <name type="scientific">Caldimonas brevitalea</name>
    <dbReference type="NCBI Taxonomy" id="413882"/>
    <lineage>
        <taxon>Bacteria</taxon>
        <taxon>Pseudomonadati</taxon>
        <taxon>Pseudomonadota</taxon>
        <taxon>Betaproteobacteria</taxon>
        <taxon>Burkholderiales</taxon>
        <taxon>Sphaerotilaceae</taxon>
        <taxon>Caldimonas</taxon>
    </lineage>
</organism>
<dbReference type="InterPro" id="IPR001155">
    <property type="entry name" value="OxRdtase_FMN_N"/>
</dbReference>
<dbReference type="AlphaFoldDB" id="A0A0G3BWF1"/>
<dbReference type="KEGG" id="pbh:AAW51_4144"/>
<dbReference type="RefSeq" id="WP_047196110.1">
    <property type="nucleotide sequence ID" value="NZ_CP011371.1"/>
</dbReference>
<evidence type="ECO:0000313" key="6">
    <source>
        <dbReference type="Proteomes" id="UP000035352"/>
    </source>
</evidence>
<accession>A0A0G3BWF1</accession>
<dbReference type="EMBL" id="CP011371">
    <property type="protein sequence ID" value="AKJ30835.1"/>
    <property type="molecule type" value="Genomic_DNA"/>
</dbReference>
<evidence type="ECO:0000313" key="5">
    <source>
        <dbReference type="EMBL" id="AKJ30835.1"/>
    </source>
</evidence>
<keyword evidence="3" id="KW-0560">Oxidoreductase</keyword>
<dbReference type="GO" id="GO:0005829">
    <property type="term" value="C:cytosol"/>
    <property type="evidence" value="ECO:0007669"/>
    <property type="project" value="TreeGrafter"/>
</dbReference>
<dbReference type="PATRIC" id="fig|413882.6.peg.4331"/>
<dbReference type="FunFam" id="3.20.20.70:FF:000059">
    <property type="entry name" value="N-ethylmaleimide reductase, FMN-linked"/>
    <property type="match status" value="1"/>
</dbReference>
<evidence type="ECO:0000256" key="3">
    <source>
        <dbReference type="ARBA" id="ARBA00023002"/>
    </source>
</evidence>
<keyword evidence="6" id="KW-1185">Reference proteome</keyword>
<dbReference type="GO" id="GO:0010181">
    <property type="term" value="F:FMN binding"/>
    <property type="evidence" value="ECO:0007669"/>
    <property type="project" value="InterPro"/>
</dbReference>
<evidence type="ECO:0000256" key="1">
    <source>
        <dbReference type="ARBA" id="ARBA00001917"/>
    </source>
</evidence>
<dbReference type="InterPro" id="IPR013785">
    <property type="entry name" value="Aldolase_TIM"/>
</dbReference>
<dbReference type="OrthoDB" id="8521686at2"/>